<comment type="caution">
    <text evidence="1">The sequence shown here is derived from an EMBL/GenBank/DDBJ whole genome shotgun (WGS) entry which is preliminary data.</text>
</comment>
<dbReference type="Gene3D" id="3.90.1150.10">
    <property type="entry name" value="Aspartate Aminotransferase, domain 1"/>
    <property type="match status" value="1"/>
</dbReference>
<evidence type="ECO:0000313" key="1">
    <source>
        <dbReference type="EMBL" id="KAK8521651.1"/>
    </source>
</evidence>
<evidence type="ECO:0000313" key="2">
    <source>
        <dbReference type="Proteomes" id="UP001472677"/>
    </source>
</evidence>
<accession>A0ABR2CPJ4</accession>
<gene>
    <name evidence="1" type="ORF">V6N12_031543</name>
</gene>
<dbReference type="Proteomes" id="UP001472677">
    <property type="component" value="Unassembled WGS sequence"/>
</dbReference>
<proteinExistence type="predicted"/>
<dbReference type="InterPro" id="IPR015422">
    <property type="entry name" value="PyrdxlP-dep_Trfase_small"/>
</dbReference>
<keyword evidence="2" id="KW-1185">Reference proteome</keyword>
<name>A0ABR2CPJ4_9ROSI</name>
<organism evidence="1 2">
    <name type="scientific">Hibiscus sabdariffa</name>
    <name type="common">roselle</name>
    <dbReference type="NCBI Taxonomy" id="183260"/>
    <lineage>
        <taxon>Eukaryota</taxon>
        <taxon>Viridiplantae</taxon>
        <taxon>Streptophyta</taxon>
        <taxon>Embryophyta</taxon>
        <taxon>Tracheophyta</taxon>
        <taxon>Spermatophyta</taxon>
        <taxon>Magnoliopsida</taxon>
        <taxon>eudicotyledons</taxon>
        <taxon>Gunneridae</taxon>
        <taxon>Pentapetalae</taxon>
        <taxon>rosids</taxon>
        <taxon>malvids</taxon>
        <taxon>Malvales</taxon>
        <taxon>Malvaceae</taxon>
        <taxon>Malvoideae</taxon>
        <taxon>Hibiscus</taxon>
    </lineage>
</organism>
<protein>
    <submittedName>
        <fullName evidence="1">Uncharacterized protein</fullName>
    </submittedName>
</protein>
<dbReference type="EMBL" id="JBBPBM010000047">
    <property type="protein sequence ID" value="KAK8521651.1"/>
    <property type="molecule type" value="Genomic_DNA"/>
</dbReference>
<reference evidence="1 2" key="1">
    <citation type="journal article" date="2024" name="G3 (Bethesda)">
        <title>Genome assembly of Hibiscus sabdariffa L. provides insights into metabolisms of medicinal natural products.</title>
        <authorList>
            <person name="Kim T."/>
        </authorList>
    </citation>
    <scope>NUCLEOTIDE SEQUENCE [LARGE SCALE GENOMIC DNA]</scope>
    <source>
        <strain evidence="1">TK-2024</strain>
        <tissue evidence="1">Old leaves</tissue>
    </source>
</reference>
<sequence length="111" mass="12782">MTKVEDESYELYITKRDRIHSPLARHAMTLEDAFNKLEGVTYNKTKGTMYLFLRIIPPKEPIMLKDEDGNRIGEVGNDIGEWDWRIIGPVMQMSELVGQLEVDGLEGEEPK</sequence>